<comment type="caution">
    <text evidence="2">The sequence shown here is derived from an EMBL/GenBank/DDBJ whole genome shotgun (WGS) entry which is preliminary data.</text>
</comment>
<proteinExistence type="predicted"/>
<protein>
    <submittedName>
        <fullName evidence="2">Methyltransferase type 12</fullName>
    </submittedName>
</protein>
<dbReference type="AlphaFoldDB" id="J5E6A4"/>
<dbReference type="CDD" id="cd02440">
    <property type="entry name" value="AdoMet_MTases"/>
    <property type="match status" value="1"/>
</dbReference>
<dbReference type="PANTHER" id="PTHR43861">
    <property type="entry name" value="TRANS-ACONITATE 2-METHYLTRANSFERASE-RELATED"/>
    <property type="match status" value="1"/>
</dbReference>
<name>J5E6A4_9MYCO</name>
<dbReference type="SUPFAM" id="SSF53335">
    <property type="entry name" value="S-adenosyl-L-methionine-dependent methyltransferases"/>
    <property type="match status" value="1"/>
</dbReference>
<dbReference type="Gene3D" id="3.40.50.150">
    <property type="entry name" value="Vaccinia Virus protein VP39"/>
    <property type="match status" value="1"/>
</dbReference>
<organism evidence="2 3">
    <name type="scientific">Mycobacterium colombiense CECT 3035</name>
    <dbReference type="NCBI Taxonomy" id="1041522"/>
    <lineage>
        <taxon>Bacteria</taxon>
        <taxon>Bacillati</taxon>
        <taxon>Actinomycetota</taxon>
        <taxon>Actinomycetes</taxon>
        <taxon>Mycobacteriales</taxon>
        <taxon>Mycobacteriaceae</taxon>
        <taxon>Mycobacterium</taxon>
        <taxon>Mycobacterium avium complex (MAC)</taxon>
    </lineage>
</organism>
<evidence type="ECO:0000256" key="1">
    <source>
        <dbReference type="ARBA" id="ARBA00022679"/>
    </source>
</evidence>
<dbReference type="eggNOG" id="COG2227">
    <property type="taxonomic scope" value="Bacteria"/>
</dbReference>
<dbReference type="PANTHER" id="PTHR43861:SF3">
    <property type="entry name" value="PUTATIVE (AFU_ORTHOLOGUE AFUA_2G14390)-RELATED"/>
    <property type="match status" value="1"/>
</dbReference>
<dbReference type="GO" id="GO:0032259">
    <property type="term" value="P:methylation"/>
    <property type="evidence" value="ECO:0007669"/>
    <property type="project" value="UniProtKB-KW"/>
</dbReference>
<evidence type="ECO:0000313" key="3">
    <source>
        <dbReference type="Proteomes" id="UP000006455"/>
    </source>
</evidence>
<keyword evidence="2" id="KW-0489">Methyltransferase</keyword>
<dbReference type="GO" id="GO:0008168">
    <property type="term" value="F:methyltransferase activity"/>
    <property type="evidence" value="ECO:0007669"/>
    <property type="project" value="UniProtKB-KW"/>
</dbReference>
<keyword evidence="1 2" id="KW-0808">Transferase</keyword>
<gene>
    <name evidence="2" type="ORF">MCOL_V218676</name>
</gene>
<dbReference type="InterPro" id="IPR029063">
    <property type="entry name" value="SAM-dependent_MTases_sf"/>
</dbReference>
<evidence type="ECO:0000313" key="2">
    <source>
        <dbReference type="EMBL" id="EJO86949.1"/>
    </source>
</evidence>
<reference evidence="2 3" key="1">
    <citation type="journal article" date="2011" name="J. Bacteriol.">
        <title>Genome sequence of the Mycobacterium colombiense type strain, CECT 3035.</title>
        <authorList>
            <person name="Gonzalez-Perez M."/>
            <person name="Murcia M.I."/>
            <person name="Landsman D."/>
            <person name="Jordan I.K."/>
            <person name="Marino-Ramirez L."/>
        </authorList>
    </citation>
    <scope>NUCLEOTIDE SEQUENCE [LARGE SCALE GENOMIC DNA]</scope>
    <source>
        <strain evidence="2 3">CECT 3035</strain>
    </source>
</reference>
<dbReference type="STRING" id="1041522.GCA_002105755_00721"/>
<dbReference type="EMBL" id="AFVW02000006">
    <property type="protein sequence ID" value="EJO86949.1"/>
    <property type="molecule type" value="Genomic_DNA"/>
</dbReference>
<accession>J5E6A4</accession>
<sequence>MMGGDGPHCPYCAAATTALLAAPDVNRRVTGTVFHLRQCSGCGLIFVADPPADLGPYYTSDYHYVPKDQAELERHLPPQRFKIELLRRYRQTGTLLEIGPSIGQFCALAQQAGFVVHAVEMDPECARFLTTELGVVTTCSADPASVLRDQPQTYDAICLWHALEHLQRPWDVLAAATARLNPGGVIVVAAPNPLSIQARRMGRRWPHHDLPRHLFGLSMPWMSRWAEAHGLEVVLATTRDEGSLDWNRFSWAMRTIGLVPGAKPGRLVWWLGMRFGGLMLRFEGGEGEGACYTMVLQRPESPAAAN</sequence>
<dbReference type="Proteomes" id="UP000006455">
    <property type="component" value="Unassembled WGS sequence"/>
</dbReference>
<dbReference type="Pfam" id="PF13489">
    <property type="entry name" value="Methyltransf_23"/>
    <property type="match status" value="1"/>
</dbReference>